<keyword evidence="1" id="KW-0812">Transmembrane</keyword>
<keyword evidence="1" id="KW-0472">Membrane</keyword>
<organism evidence="2 3">
    <name type="scientific">Rossellomorea marisflavi</name>
    <dbReference type="NCBI Taxonomy" id="189381"/>
    <lineage>
        <taxon>Bacteria</taxon>
        <taxon>Bacillati</taxon>
        <taxon>Bacillota</taxon>
        <taxon>Bacilli</taxon>
        <taxon>Bacillales</taxon>
        <taxon>Bacillaceae</taxon>
        <taxon>Rossellomorea</taxon>
    </lineage>
</organism>
<name>A0A5D4S1J3_9BACI</name>
<protein>
    <submittedName>
        <fullName evidence="2">Uncharacterized protein</fullName>
    </submittedName>
</protein>
<evidence type="ECO:0000313" key="3">
    <source>
        <dbReference type="Proteomes" id="UP000322997"/>
    </source>
</evidence>
<feature type="transmembrane region" description="Helical" evidence="1">
    <location>
        <begin position="94"/>
        <end position="118"/>
    </location>
</feature>
<dbReference type="Proteomes" id="UP000322997">
    <property type="component" value="Unassembled WGS sequence"/>
</dbReference>
<dbReference type="EMBL" id="VTEQ01000001">
    <property type="protein sequence ID" value="TYS56421.1"/>
    <property type="molecule type" value="Genomic_DNA"/>
</dbReference>
<dbReference type="RefSeq" id="WP_148984454.1">
    <property type="nucleotide sequence ID" value="NZ_JBNILK010000001.1"/>
</dbReference>
<reference evidence="2 3" key="1">
    <citation type="submission" date="2019-08" db="EMBL/GenBank/DDBJ databases">
        <title>Bacillus genomes from the desert of Cuatro Cienegas, Coahuila.</title>
        <authorList>
            <person name="Olmedo-Alvarez G."/>
        </authorList>
    </citation>
    <scope>NUCLEOTIDE SEQUENCE [LARGE SCALE GENOMIC DNA]</scope>
    <source>
        <strain evidence="2 3">CH108_3D</strain>
    </source>
</reference>
<sequence>METVKVNLSVREPKDYLNYNPTSFSVNTINFPLKIWEEAVKNLSPKERKTNLKIVKSFIATSISFISLSSRSMAQSSTTETFDPMSIGGIPPELLEPLLQLLAGCLGGAVVLAMILLITSGAMRMLRQKEKAIAWNTDIIKGLVQILVAVPTVGLIYTVVTKLLDHFKLFSLFS</sequence>
<evidence type="ECO:0000313" key="2">
    <source>
        <dbReference type="EMBL" id="TYS56421.1"/>
    </source>
</evidence>
<keyword evidence="1" id="KW-1133">Transmembrane helix</keyword>
<proteinExistence type="predicted"/>
<dbReference type="AlphaFoldDB" id="A0A5D4S1J3"/>
<feature type="transmembrane region" description="Helical" evidence="1">
    <location>
        <begin position="139"/>
        <end position="160"/>
    </location>
</feature>
<accession>A0A5D4S1J3</accession>
<gene>
    <name evidence="2" type="ORF">FZC83_02265</name>
</gene>
<evidence type="ECO:0000256" key="1">
    <source>
        <dbReference type="SAM" id="Phobius"/>
    </source>
</evidence>
<comment type="caution">
    <text evidence="2">The sequence shown here is derived from an EMBL/GenBank/DDBJ whole genome shotgun (WGS) entry which is preliminary data.</text>
</comment>